<organism evidence="1 2">
    <name type="scientific">Trichinella murrelli</name>
    <dbReference type="NCBI Taxonomy" id="144512"/>
    <lineage>
        <taxon>Eukaryota</taxon>
        <taxon>Metazoa</taxon>
        <taxon>Ecdysozoa</taxon>
        <taxon>Nematoda</taxon>
        <taxon>Enoplea</taxon>
        <taxon>Dorylaimia</taxon>
        <taxon>Trichinellida</taxon>
        <taxon>Trichinellidae</taxon>
        <taxon>Trichinella</taxon>
    </lineage>
</organism>
<dbReference type="Proteomes" id="UP000055048">
    <property type="component" value="Unassembled WGS sequence"/>
</dbReference>
<accession>A0A0V0SNT8</accession>
<name>A0A0V0SNT8_9BILA</name>
<protein>
    <submittedName>
        <fullName evidence="1">Uncharacterized protein</fullName>
    </submittedName>
</protein>
<keyword evidence="2" id="KW-1185">Reference proteome</keyword>
<dbReference type="EMBL" id="JYDJ01004370">
    <property type="protein sequence ID" value="KRX28576.1"/>
    <property type="molecule type" value="Genomic_DNA"/>
</dbReference>
<evidence type="ECO:0000313" key="1">
    <source>
        <dbReference type="EMBL" id="KRX28576.1"/>
    </source>
</evidence>
<proteinExistence type="predicted"/>
<evidence type="ECO:0000313" key="2">
    <source>
        <dbReference type="Proteomes" id="UP000055048"/>
    </source>
</evidence>
<dbReference type="AlphaFoldDB" id="A0A0V0SNT8"/>
<gene>
    <name evidence="1" type="ORF">T05_8799</name>
</gene>
<comment type="caution">
    <text evidence="1">The sequence shown here is derived from an EMBL/GenBank/DDBJ whole genome shotgun (WGS) entry which is preliminary data.</text>
</comment>
<reference evidence="1 2" key="1">
    <citation type="submission" date="2015-01" db="EMBL/GenBank/DDBJ databases">
        <title>Evolution of Trichinella species and genotypes.</title>
        <authorList>
            <person name="Korhonen P.K."/>
            <person name="Edoardo P."/>
            <person name="Giuseppe L.R."/>
            <person name="Gasser R.B."/>
        </authorList>
    </citation>
    <scope>NUCLEOTIDE SEQUENCE [LARGE SCALE GENOMIC DNA]</scope>
    <source>
        <strain evidence="1">ISS417</strain>
    </source>
</reference>
<sequence length="32" mass="3738">MNRSFCTCGDNTDALSENLSFENFFEEKVYII</sequence>